<evidence type="ECO:0000313" key="1">
    <source>
        <dbReference type="EMBL" id="RAP68536.1"/>
    </source>
</evidence>
<reference evidence="1" key="1">
    <citation type="submission" date="2018-04" db="EMBL/GenBank/DDBJ databases">
        <title>Genomes of the Obligate Erwinia dacicola and Facultative Enterobacter sp. OLF Endosymbionts of the Olive Fruit fly, Bactrocera oleae.</title>
        <authorList>
            <person name="Estes A.M."/>
            <person name="Hearn D.J."/>
            <person name="Agarwal S."/>
            <person name="Pierson E.A."/>
            <person name="Dunning-Hotopp J.C."/>
        </authorList>
    </citation>
    <scope>NUCLEOTIDE SEQUENCE [LARGE SCALE GENOMIC DNA]</scope>
    <source>
        <strain evidence="1">Oroville</strain>
    </source>
</reference>
<dbReference type="AlphaFoldDB" id="A0A328TL66"/>
<protein>
    <submittedName>
        <fullName evidence="1">Uncharacterized protein</fullName>
    </submittedName>
</protein>
<feature type="non-terminal residue" evidence="1">
    <location>
        <position position="36"/>
    </location>
</feature>
<comment type="caution">
    <text evidence="1">The sequence shown here is derived from an EMBL/GenBank/DDBJ whole genome shotgun (WGS) entry which is preliminary data.</text>
</comment>
<accession>A0A328TL66</accession>
<dbReference type="EMBL" id="LJAM02000798">
    <property type="protein sequence ID" value="RAP68536.1"/>
    <property type="molecule type" value="Genomic_DNA"/>
</dbReference>
<name>A0A328TL66_9GAMM</name>
<keyword evidence="2" id="KW-1185">Reference proteome</keyword>
<organism evidence="1 2">
    <name type="scientific">Candidatus Erwinia dacicola</name>
    <dbReference type="NCBI Taxonomy" id="252393"/>
    <lineage>
        <taxon>Bacteria</taxon>
        <taxon>Pseudomonadati</taxon>
        <taxon>Pseudomonadota</taxon>
        <taxon>Gammaproteobacteria</taxon>
        <taxon>Enterobacterales</taxon>
        <taxon>Erwiniaceae</taxon>
        <taxon>Erwinia</taxon>
    </lineage>
</organism>
<proteinExistence type="predicted"/>
<dbReference type="Proteomes" id="UP000244334">
    <property type="component" value="Unassembled WGS sequence"/>
</dbReference>
<evidence type="ECO:0000313" key="2">
    <source>
        <dbReference type="Proteomes" id="UP000244334"/>
    </source>
</evidence>
<sequence length="36" mass="4531">MYWMFVDKKLAKSHQWYREFGNDSNLLIMFYVQIMP</sequence>
<gene>
    <name evidence="1" type="ORF">ACZ87_03813</name>
</gene>